<dbReference type="GO" id="GO:0009252">
    <property type="term" value="P:peptidoglycan biosynthetic process"/>
    <property type="evidence" value="ECO:0007669"/>
    <property type="project" value="UniProtKB-UniPathway"/>
</dbReference>
<dbReference type="Pfam" id="PF20142">
    <property type="entry name" value="Scaffold"/>
    <property type="match status" value="1"/>
</dbReference>
<dbReference type="CDD" id="cd16913">
    <property type="entry name" value="YkuD_like"/>
    <property type="match status" value="1"/>
</dbReference>
<comment type="similarity">
    <text evidence="2">Belongs to the YkuD family.</text>
</comment>
<dbReference type="GO" id="GO:0016740">
    <property type="term" value="F:transferase activity"/>
    <property type="evidence" value="ECO:0007669"/>
    <property type="project" value="UniProtKB-KW"/>
</dbReference>
<dbReference type="InterPro" id="IPR038063">
    <property type="entry name" value="Transpep_catalytic_dom"/>
</dbReference>
<evidence type="ECO:0000313" key="10">
    <source>
        <dbReference type="Proteomes" id="UP000287527"/>
    </source>
</evidence>
<dbReference type="Gene3D" id="1.10.101.10">
    <property type="entry name" value="PGBD-like superfamily/PGBD"/>
    <property type="match status" value="1"/>
</dbReference>
<dbReference type="SUPFAM" id="SSF47090">
    <property type="entry name" value="PGBD-like"/>
    <property type="match status" value="1"/>
</dbReference>
<dbReference type="PROSITE" id="PS52029">
    <property type="entry name" value="LD_TPASE"/>
    <property type="match status" value="1"/>
</dbReference>
<dbReference type="PANTHER" id="PTHR41533">
    <property type="entry name" value="L,D-TRANSPEPTIDASE HI_1667-RELATED"/>
    <property type="match status" value="1"/>
</dbReference>
<name>A0A444GN71_9FLAO</name>
<organism evidence="9 10">
    <name type="scientific">Flavobacterium cerinum</name>
    <dbReference type="NCBI Taxonomy" id="2502784"/>
    <lineage>
        <taxon>Bacteria</taxon>
        <taxon>Pseudomonadati</taxon>
        <taxon>Bacteroidota</taxon>
        <taxon>Flavobacteriia</taxon>
        <taxon>Flavobacteriales</taxon>
        <taxon>Flavobacteriaceae</taxon>
        <taxon>Flavobacterium</taxon>
    </lineage>
</organism>
<dbReference type="PANTHER" id="PTHR41533:SF2">
    <property type="entry name" value="BLR7131 PROTEIN"/>
    <property type="match status" value="1"/>
</dbReference>
<evidence type="ECO:0000256" key="4">
    <source>
        <dbReference type="ARBA" id="ARBA00022960"/>
    </source>
</evidence>
<keyword evidence="4 7" id="KW-0133">Cell shape</keyword>
<evidence type="ECO:0000256" key="1">
    <source>
        <dbReference type="ARBA" id="ARBA00004752"/>
    </source>
</evidence>
<dbReference type="InterPro" id="IPR036366">
    <property type="entry name" value="PGBDSf"/>
</dbReference>
<dbReference type="InterPro" id="IPR036365">
    <property type="entry name" value="PGBD-like_sf"/>
</dbReference>
<dbReference type="Proteomes" id="UP000287527">
    <property type="component" value="Unassembled WGS sequence"/>
</dbReference>
<accession>A0A444GN71</accession>
<keyword evidence="5 7" id="KW-0573">Peptidoglycan synthesis</keyword>
<dbReference type="GO" id="GO:0071555">
    <property type="term" value="P:cell wall organization"/>
    <property type="evidence" value="ECO:0007669"/>
    <property type="project" value="UniProtKB-UniRule"/>
</dbReference>
<dbReference type="AlphaFoldDB" id="A0A444GN71"/>
<dbReference type="InterPro" id="IPR002477">
    <property type="entry name" value="Peptidoglycan-bd-like"/>
</dbReference>
<reference evidence="9 10" key="1">
    <citation type="submission" date="2019-01" db="EMBL/GenBank/DDBJ databases">
        <title>Flavobacterium sp. nov.,isolated from freshwater.</title>
        <authorList>
            <person name="Zhang R."/>
            <person name="Du Z.-J."/>
        </authorList>
    </citation>
    <scope>NUCLEOTIDE SEQUENCE [LARGE SCALE GENOMIC DNA]</scope>
    <source>
        <strain evidence="9 10">1E403</strain>
    </source>
</reference>
<dbReference type="OrthoDB" id="9778545at2"/>
<dbReference type="GO" id="GO:0004180">
    <property type="term" value="F:carboxypeptidase activity"/>
    <property type="evidence" value="ECO:0007669"/>
    <property type="project" value="UniProtKB-ARBA"/>
</dbReference>
<dbReference type="InterPro" id="IPR005490">
    <property type="entry name" value="LD_TPept_cat_dom"/>
</dbReference>
<dbReference type="GO" id="GO:0008360">
    <property type="term" value="P:regulation of cell shape"/>
    <property type="evidence" value="ECO:0007669"/>
    <property type="project" value="UniProtKB-UniRule"/>
</dbReference>
<comment type="caution">
    <text evidence="9">The sequence shown here is derived from an EMBL/GenBank/DDBJ whole genome shotgun (WGS) entry which is preliminary data.</text>
</comment>
<gene>
    <name evidence="9" type="ORF">EPI11_15485</name>
</gene>
<dbReference type="Gene3D" id="2.40.440.10">
    <property type="entry name" value="L,D-transpeptidase catalytic domain-like"/>
    <property type="match status" value="1"/>
</dbReference>
<protein>
    <submittedName>
        <fullName evidence="9">Peptidoglycan-binding protein</fullName>
    </submittedName>
</protein>
<proteinExistence type="inferred from homology"/>
<keyword evidence="6 7" id="KW-0961">Cell wall biogenesis/degradation</keyword>
<keyword evidence="3" id="KW-0808">Transferase</keyword>
<evidence type="ECO:0000256" key="2">
    <source>
        <dbReference type="ARBA" id="ARBA00005992"/>
    </source>
</evidence>
<evidence type="ECO:0000256" key="7">
    <source>
        <dbReference type="PROSITE-ProRule" id="PRU01373"/>
    </source>
</evidence>
<feature type="domain" description="L,D-TPase catalytic" evidence="8">
    <location>
        <begin position="302"/>
        <end position="480"/>
    </location>
</feature>
<dbReference type="Pfam" id="PF03734">
    <property type="entry name" value="YkuD"/>
    <property type="match status" value="1"/>
</dbReference>
<dbReference type="InterPro" id="IPR045380">
    <property type="entry name" value="LD_TPept_scaffold_dom"/>
</dbReference>
<feature type="active site" description="Nucleophile" evidence="7">
    <location>
        <position position="451"/>
    </location>
</feature>
<dbReference type="InterPro" id="IPR052905">
    <property type="entry name" value="LD-transpeptidase_YkuD-like"/>
</dbReference>
<evidence type="ECO:0000256" key="3">
    <source>
        <dbReference type="ARBA" id="ARBA00022679"/>
    </source>
</evidence>
<dbReference type="EMBL" id="SBII01000012">
    <property type="protein sequence ID" value="RWW92311.1"/>
    <property type="molecule type" value="Genomic_DNA"/>
</dbReference>
<evidence type="ECO:0000259" key="8">
    <source>
        <dbReference type="PROSITE" id="PS52029"/>
    </source>
</evidence>
<dbReference type="Pfam" id="PF01471">
    <property type="entry name" value="PG_binding_1"/>
    <property type="match status" value="1"/>
</dbReference>
<keyword evidence="10" id="KW-1185">Reference proteome</keyword>
<dbReference type="SUPFAM" id="SSF141523">
    <property type="entry name" value="L,D-transpeptidase catalytic domain-like"/>
    <property type="match status" value="1"/>
</dbReference>
<evidence type="ECO:0000256" key="5">
    <source>
        <dbReference type="ARBA" id="ARBA00022984"/>
    </source>
</evidence>
<sequence length="530" mass="60906">MLKVITIVILTFLLLPSCKNTTGSKENSVKTAVNTAHLKNTSHPIDSLLLSEKTIPLKTFYRTNNYTTVWLNETDRKALYKAIEDAVLDGLLPSDYNNKALLKFENSKTITEEECIAYDVLMTESFRKLANHLFKGKVKASGLYPDWALAPKSLNANTLLTEALNSHDITEVLDRCRPKHPVYAGLRKSLQYLNDLPDDNSLSKITITSPITLKDSGVVVHNIKERLAYWKDLAPKDAENNIYDFRTVKALKHFQQRHGIYPDGNLNNRTVAALNTPKAKRIEQVVTNLERWRWFAYDFGERAIVINIPNYRMDVIENAVDTVETYRVVVGKPERRTPILYSMLNFLVINPTWTVPPTILKEDLTPSATKDRSYFANHNMKIFYGRDTIETTPEDWVPEKADHYRYVQGPGVNNSLGLVKFNFRNSYSVYLHDTNHRELFSRGQRALSSGCVRVQDPLKLAGYILDKEDTGWSEEKLQEIIDLGKTQNVGLKKGTHVHQLYWTAWMDKDGLQFRNDIYDLDKVLYNKLRQ</sequence>
<feature type="active site" description="Proton donor/acceptor" evidence="7">
    <location>
        <position position="432"/>
    </location>
</feature>
<evidence type="ECO:0000256" key="6">
    <source>
        <dbReference type="ARBA" id="ARBA00023316"/>
    </source>
</evidence>
<dbReference type="RefSeq" id="WP_128390892.1">
    <property type="nucleotide sequence ID" value="NZ_SBII01000012.1"/>
</dbReference>
<comment type="pathway">
    <text evidence="1 7">Cell wall biogenesis; peptidoglycan biosynthesis.</text>
</comment>
<dbReference type="UniPathway" id="UPA00219"/>
<evidence type="ECO:0000313" key="9">
    <source>
        <dbReference type="EMBL" id="RWW92311.1"/>
    </source>
</evidence>